<dbReference type="GO" id="GO:0016491">
    <property type="term" value="F:oxidoreductase activity"/>
    <property type="evidence" value="ECO:0007669"/>
    <property type="project" value="UniProtKB-KW"/>
</dbReference>
<name>A0A6P1YRT4_9HYPH</name>
<dbReference type="AlphaFoldDB" id="A0A6P1YRT4"/>
<dbReference type="InterPro" id="IPR036291">
    <property type="entry name" value="NAD(P)-bd_dom_sf"/>
</dbReference>
<evidence type="ECO:0000256" key="3">
    <source>
        <dbReference type="SAM" id="Phobius"/>
    </source>
</evidence>
<dbReference type="NCBIfam" id="NF005489">
    <property type="entry name" value="PRK07102.1"/>
    <property type="match status" value="1"/>
</dbReference>
<keyword evidence="2" id="KW-0560">Oxidoreductase</keyword>
<dbReference type="Gene3D" id="3.40.50.720">
    <property type="entry name" value="NAD(P)-binding Rossmann-like Domain"/>
    <property type="match status" value="1"/>
</dbReference>
<evidence type="ECO:0000313" key="4">
    <source>
        <dbReference type="EMBL" id="QIB35832.1"/>
    </source>
</evidence>
<gene>
    <name evidence="4" type="ORF">G3A50_20545</name>
</gene>
<dbReference type="EMBL" id="CP048630">
    <property type="protein sequence ID" value="QIB35832.1"/>
    <property type="molecule type" value="Genomic_DNA"/>
</dbReference>
<keyword evidence="5" id="KW-1185">Reference proteome</keyword>
<dbReference type="PROSITE" id="PS00061">
    <property type="entry name" value="ADH_SHORT"/>
    <property type="match status" value="1"/>
</dbReference>
<sequence>MSTSPRRIAIFGATSDIAVAFARAHAAGGTRFALSARDGAALDRLAQDLKVRGAGEVTVRTVDFADLSQLPAIAEAMWGAFGGLDVALIAYGSLPDQAKACLDPALAEEALRLNFTSPALLVNTLAGYFEAARAGTIAVITSVAGDRGRQSNYVYGGAKGGLQTFLDGVRHRLHASGVTVLDIRPGFVATKMTQHLPQTGPLWAQPDKVASDISAAIAKRRAVLYTPWFWWVIMTIVCALPRAVFHRSKL</sequence>
<proteinExistence type="inferred from homology"/>
<reference evidence="4 5" key="1">
    <citation type="submission" date="2020-02" db="EMBL/GenBank/DDBJ databases">
        <authorList>
            <person name="Li G."/>
        </authorList>
    </citation>
    <scope>NUCLEOTIDE SEQUENCE [LARGE SCALE GENOMIC DNA]</scope>
    <source>
        <strain evidence="4 5">DSM 102029</strain>
    </source>
</reference>
<dbReference type="Proteomes" id="UP000464751">
    <property type="component" value="Chromosome"/>
</dbReference>
<keyword evidence="3" id="KW-1133">Transmembrane helix</keyword>
<accession>A0A6P1YRT4</accession>
<dbReference type="PANTHER" id="PTHR44196:SF3">
    <property type="entry name" value="SHORT CHAIN DEHYDROGENASE FAMILY PROTEIN"/>
    <property type="match status" value="1"/>
</dbReference>
<evidence type="ECO:0000313" key="5">
    <source>
        <dbReference type="Proteomes" id="UP000464751"/>
    </source>
</evidence>
<keyword evidence="3" id="KW-0812">Transmembrane</keyword>
<feature type="transmembrane region" description="Helical" evidence="3">
    <location>
        <begin position="228"/>
        <end position="245"/>
    </location>
</feature>
<dbReference type="PANTHER" id="PTHR44196">
    <property type="entry name" value="DEHYDROGENASE/REDUCTASE SDR FAMILY MEMBER 7B"/>
    <property type="match status" value="1"/>
</dbReference>
<evidence type="ECO:0000256" key="1">
    <source>
        <dbReference type="ARBA" id="ARBA00006484"/>
    </source>
</evidence>
<dbReference type="PRINTS" id="PR00081">
    <property type="entry name" value="GDHRDH"/>
</dbReference>
<keyword evidence="3" id="KW-0472">Membrane</keyword>
<protein>
    <submittedName>
        <fullName evidence="4">SDR family oxidoreductase</fullName>
    </submittedName>
</protein>
<dbReference type="InterPro" id="IPR002347">
    <property type="entry name" value="SDR_fam"/>
</dbReference>
<organism evidence="4 5">
    <name type="scientific">Ancylobacter pratisalsi</name>
    <dbReference type="NCBI Taxonomy" id="1745854"/>
    <lineage>
        <taxon>Bacteria</taxon>
        <taxon>Pseudomonadati</taxon>
        <taxon>Pseudomonadota</taxon>
        <taxon>Alphaproteobacteria</taxon>
        <taxon>Hyphomicrobiales</taxon>
        <taxon>Xanthobacteraceae</taxon>
        <taxon>Ancylobacter</taxon>
    </lineage>
</organism>
<dbReference type="SUPFAM" id="SSF51735">
    <property type="entry name" value="NAD(P)-binding Rossmann-fold domains"/>
    <property type="match status" value="1"/>
</dbReference>
<comment type="similarity">
    <text evidence="1">Belongs to the short-chain dehydrogenases/reductases (SDR) family.</text>
</comment>
<evidence type="ECO:0000256" key="2">
    <source>
        <dbReference type="ARBA" id="ARBA00023002"/>
    </source>
</evidence>
<dbReference type="Pfam" id="PF00106">
    <property type="entry name" value="adh_short"/>
    <property type="match status" value="1"/>
</dbReference>
<dbReference type="KEGG" id="apra:G3A50_20545"/>
<dbReference type="InterPro" id="IPR020904">
    <property type="entry name" value="Sc_DH/Rdtase_CS"/>
</dbReference>
<dbReference type="GO" id="GO:0016020">
    <property type="term" value="C:membrane"/>
    <property type="evidence" value="ECO:0007669"/>
    <property type="project" value="TreeGrafter"/>
</dbReference>
<dbReference type="RefSeq" id="WP_163076971.1">
    <property type="nucleotide sequence ID" value="NZ_CP048630.1"/>
</dbReference>